<protein>
    <submittedName>
        <fullName evidence="1">Uncharacterized protein</fullName>
    </submittedName>
</protein>
<reference evidence="1 2" key="1">
    <citation type="submission" date="2024-04" db="EMBL/GenBank/DDBJ databases">
        <title>Novel species of the genus Ideonella isolated from streams.</title>
        <authorList>
            <person name="Lu H."/>
        </authorList>
    </citation>
    <scope>NUCLEOTIDE SEQUENCE [LARGE SCALE GENOMIC DNA]</scope>
    <source>
        <strain evidence="1 2">DXS29W</strain>
    </source>
</reference>
<dbReference type="RefSeq" id="WP_341428078.1">
    <property type="nucleotide sequence ID" value="NZ_JBBUTG010000019.1"/>
</dbReference>
<dbReference type="Proteomes" id="UP001371218">
    <property type="component" value="Unassembled WGS sequence"/>
</dbReference>
<sequence>MSHLTLEAVPTSFGNLKPVGHVLIALPDAASEEAFVAALQEAGISAEQISRITPREPVEELGEQIDKASGASGFGYEIVLMKRYLKLARQGCSWLLVKVDAAEDAQRIGELARRHEAASAVHYRTFVEEDLLP</sequence>
<evidence type="ECO:0000313" key="2">
    <source>
        <dbReference type="Proteomes" id="UP001371218"/>
    </source>
</evidence>
<evidence type="ECO:0000313" key="1">
    <source>
        <dbReference type="EMBL" id="MEK8033653.1"/>
    </source>
</evidence>
<accession>A0ABU9BUJ9</accession>
<gene>
    <name evidence="1" type="ORF">AACH06_22755</name>
</gene>
<name>A0ABU9BUJ9_9BURK</name>
<keyword evidence="2" id="KW-1185">Reference proteome</keyword>
<proteinExistence type="predicted"/>
<comment type="caution">
    <text evidence="1">The sequence shown here is derived from an EMBL/GenBank/DDBJ whole genome shotgun (WGS) entry which is preliminary data.</text>
</comment>
<dbReference type="EMBL" id="JBBUTG010000019">
    <property type="protein sequence ID" value="MEK8033653.1"/>
    <property type="molecule type" value="Genomic_DNA"/>
</dbReference>
<organism evidence="1 2">
    <name type="scientific">Ideonella lacteola</name>
    <dbReference type="NCBI Taxonomy" id="2984193"/>
    <lineage>
        <taxon>Bacteria</taxon>
        <taxon>Pseudomonadati</taxon>
        <taxon>Pseudomonadota</taxon>
        <taxon>Betaproteobacteria</taxon>
        <taxon>Burkholderiales</taxon>
        <taxon>Sphaerotilaceae</taxon>
        <taxon>Ideonella</taxon>
    </lineage>
</organism>